<dbReference type="Pfam" id="PF09458">
    <property type="entry name" value="H_lectin"/>
    <property type="match status" value="1"/>
</dbReference>
<protein>
    <submittedName>
        <fullName evidence="2">Tail fiber</fullName>
    </submittedName>
</protein>
<dbReference type="EMBL" id="KF669655">
    <property type="protein sequence ID" value="AGY47938.1"/>
    <property type="molecule type" value="Genomic_DNA"/>
</dbReference>
<evidence type="ECO:0000313" key="3">
    <source>
        <dbReference type="Proteomes" id="UP000017653"/>
    </source>
</evidence>
<dbReference type="Proteomes" id="UP000017653">
    <property type="component" value="Segment"/>
</dbReference>
<name>U5PZE4_9CAUD</name>
<feature type="domain" description="H-type lectin" evidence="1">
    <location>
        <begin position="233"/>
        <end position="295"/>
    </location>
</feature>
<reference evidence="2 3" key="1">
    <citation type="journal article" date="2014" name="Genome Announc.">
        <title>Complete Genome of Bacillus megaterium Podophage Page.</title>
        <authorList>
            <person name="Lopez M.S."/>
            <person name="Hodde M.K."/>
            <person name="Chamakura K.R."/>
            <person name="Kuty Everett G.F."/>
        </authorList>
    </citation>
    <scope>NUCLEOTIDE SEQUENCE [LARGE SCALE GENOMIC DNA]</scope>
</reference>
<gene>
    <name evidence="2" type="ORF">Page_16</name>
</gene>
<organism evidence="2 3">
    <name type="scientific">Bacillus phage Page</name>
    <dbReference type="NCBI Taxonomy" id="1406786"/>
    <lineage>
        <taxon>Viruses</taxon>
        <taxon>Duplodnaviria</taxon>
        <taxon>Heunggongvirae</taxon>
        <taxon>Uroviricota</taxon>
        <taxon>Caudoviricetes</taxon>
        <taxon>Pagevirus</taxon>
        <taxon>Pagevirus page</taxon>
    </lineage>
</organism>
<proteinExistence type="predicted"/>
<sequence length="296" mass="31522">MALGKINGFTKRVGDLPDVPQMSSAELKNYFDSSPDEIKAAFNALVDALSSKTAGSSGASQIGVETVSGLSGTDIQAVLKGMKVVVDKKTVNDGDHAGTWQGYTPQNIPLAVTREQMFIIAEADTIYNGQSGERYPLGLSLMTISGSQWAYPENYGMVMTYKFSNVRMTQYFHQVAGGLNAYFRHWTIDNGYTAWQKLATDNTVNAAIGAVVKGGKIQAGTISFSLAASGNTSKTISFPEAFSTGPAVTASVRNSSNPENFGDLTITSVSSTGFTLVGRNNTISPVTVNYSWIAMV</sequence>
<dbReference type="Gene3D" id="2.60.40.2080">
    <property type="match status" value="1"/>
</dbReference>
<dbReference type="GeneID" id="18158545"/>
<dbReference type="KEGG" id="vg:18158545"/>
<dbReference type="InterPro" id="IPR037221">
    <property type="entry name" value="H-type_lectin_dom_sf"/>
</dbReference>
<keyword evidence="3" id="KW-1185">Reference proteome</keyword>
<dbReference type="OrthoDB" id="4959at10239"/>
<evidence type="ECO:0000259" key="1">
    <source>
        <dbReference type="Pfam" id="PF09458"/>
    </source>
</evidence>
<accession>U5PZE4</accession>
<dbReference type="RefSeq" id="YP_008770523.1">
    <property type="nucleotide sequence ID" value="NC_022764.1"/>
</dbReference>
<dbReference type="InterPro" id="IPR019019">
    <property type="entry name" value="H-type_lectin_domain"/>
</dbReference>
<evidence type="ECO:0000313" key="2">
    <source>
        <dbReference type="EMBL" id="AGY47938.1"/>
    </source>
</evidence>
<dbReference type="SUPFAM" id="SSF141086">
    <property type="entry name" value="Agglutinin HPA-like"/>
    <property type="match status" value="1"/>
</dbReference>